<feature type="domain" description="CobW C-terminal" evidence="2">
    <location>
        <begin position="213"/>
        <end position="303"/>
    </location>
</feature>
<dbReference type="InterPro" id="IPR051316">
    <property type="entry name" value="Zinc-reg_GTPase_activator"/>
</dbReference>
<dbReference type="SMART" id="SM00833">
    <property type="entry name" value="CobW_C"/>
    <property type="match status" value="1"/>
</dbReference>
<dbReference type="Pfam" id="PF07683">
    <property type="entry name" value="CobW_C"/>
    <property type="match status" value="1"/>
</dbReference>
<name>A0ABS9DVX5_9PROT</name>
<evidence type="ECO:0000313" key="4">
    <source>
        <dbReference type="Proteomes" id="UP001521209"/>
    </source>
</evidence>
<dbReference type="SUPFAM" id="SSF52540">
    <property type="entry name" value="P-loop containing nucleoside triphosphate hydrolases"/>
    <property type="match status" value="1"/>
</dbReference>
<dbReference type="EMBL" id="JAKGBZ010000015">
    <property type="protein sequence ID" value="MCF3946890.1"/>
    <property type="molecule type" value="Genomic_DNA"/>
</dbReference>
<dbReference type="InterPro" id="IPR011629">
    <property type="entry name" value="CobW-like_C"/>
</dbReference>
<comment type="caution">
    <text evidence="3">The sequence shown here is derived from an EMBL/GenBank/DDBJ whole genome shotgun (WGS) entry which is preliminary data.</text>
</comment>
<dbReference type="Proteomes" id="UP001521209">
    <property type="component" value="Unassembled WGS sequence"/>
</dbReference>
<gene>
    <name evidence="3" type="ORF">L2A60_09380</name>
</gene>
<comment type="function">
    <text evidence="1">Zinc chaperone that directly transfers zinc cofactor to target proteins, thereby activating them. Zinc is transferred from the CXCC motif in the GTPase domain to the zinc binding site in target proteins in a process requiring GTP hydrolysis.</text>
</comment>
<dbReference type="InterPro" id="IPR003495">
    <property type="entry name" value="CobW/HypB/UreG_nucleotide-bd"/>
</dbReference>
<organism evidence="3 4">
    <name type="scientific">Acidiphilium iwatense</name>
    <dbReference type="NCBI Taxonomy" id="768198"/>
    <lineage>
        <taxon>Bacteria</taxon>
        <taxon>Pseudomonadati</taxon>
        <taxon>Pseudomonadota</taxon>
        <taxon>Alphaproteobacteria</taxon>
        <taxon>Acetobacterales</taxon>
        <taxon>Acidocellaceae</taxon>
        <taxon>Acidiphilium</taxon>
    </lineage>
</organism>
<reference evidence="3 4" key="1">
    <citation type="submission" date="2022-01" db="EMBL/GenBank/DDBJ databases">
        <authorList>
            <person name="Won M."/>
            <person name="Kim S.-J."/>
            <person name="Kwon S.-W."/>
        </authorList>
    </citation>
    <scope>NUCLEOTIDE SEQUENCE [LARGE SCALE GENOMIC DNA]</scope>
    <source>
        <strain evidence="3 4">KCTC 23505</strain>
    </source>
</reference>
<dbReference type="SUPFAM" id="SSF90002">
    <property type="entry name" value="Hypothetical protein YjiA, C-terminal domain"/>
    <property type="match status" value="1"/>
</dbReference>
<dbReference type="InterPro" id="IPR027417">
    <property type="entry name" value="P-loop_NTPase"/>
</dbReference>
<dbReference type="RefSeq" id="WP_235704125.1">
    <property type="nucleotide sequence ID" value="NZ_JAKGBZ010000015.1"/>
</dbReference>
<evidence type="ECO:0000313" key="3">
    <source>
        <dbReference type="EMBL" id="MCF3946890.1"/>
    </source>
</evidence>
<dbReference type="CDD" id="cd03112">
    <property type="entry name" value="CobW-like"/>
    <property type="match status" value="1"/>
</dbReference>
<dbReference type="Pfam" id="PF02492">
    <property type="entry name" value="cobW"/>
    <property type="match status" value="1"/>
</dbReference>
<evidence type="ECO:0000256" key="1">
    <source>
        <dbReference type="ARBA" id="ARBA00045658"/>
    </source>
</evidence>
<evidence type="ECO:0000259" key="2">
    <source>
        <dbReference type="SMART" id="SM00833"/>
    </source>
</evidence>
<dbReference type="PANTHER" id="PTHR13748">
    <property type="entry name" value="COBW-RELATED"/>
    <property type="match status" value="1"/>
</dbReference>
<protein>
    <submittedName>
        <fullName evidence="3">GTP-binding protein</fullName>
    </submittedName>
</protein>
<keyword evidence="4" id="KW-1185">Reference proteome</keyword>
<dbReference type="PANTHER" id="PTHR13748:SF62">
    <property type="entry name" value="COBW DOMAIN-CONTAINING PROTEIN"/>
    <property type="match status" value="1"/>
</dbReference>
<dbReference type="Gene3D" id="3.40.50.300">
    <property type="entry name" value="P-loop containing nucleotide triphosphate hydrolases"/>
    <property type="match status" value="1"/>
</dbReference>
<proteinExistence type="predicted"/>
<accession>A0ABS9DVX5</accession>
<sequence>MPPIGVTLIGGFLGAGKTTLVNHILRHDPRRRIGVLVNDFGAINIDADLIASRDGDAIRLTNGCLCCGIGDSLSRALIDMLAQPIRPDHLLIEASGVAEPWRIAELICAAPEFAPPMTLVVVDGSRIQTQLADRYIGDLALSQIESADLLILNKMDLVPAQGDLIAWMRETWLGKRFAISEHGAIDPELLSADHNPSRFRAVRAPAPAAADRFVGLRFVTDVPFDAGRLHAAMAAMPPWILRLKGIVTLAGEVAPQSLQFTPGRWSMTTLHDRAAPAGSRIVAIGHRDRADASALDRLLTDALQTADLQTSR</sequence>